<proteinExistence type="predicted"/>
<comment type="caution">
    <text evidence="1">The sequence shown here is derived from an EMBL/GenBank/DDBJ whole genome shotgun (WGS) entry which is preliminary data.</text>
</comment>
<dbReference type="EMBL" id="JBHTCO010000017">
    <property type="protein sequence ID" value="MFC7393991.1"/>
    <property type="molecule type" value="Genomic_DNA"/>
</dbReference>
<dbReference type="RefSeq" id="WP_380966880.1">
    <property type="nucleotide sequence ID" value="NZ_JBHTCO010000017.1"/>
</dbReference>
<evidence type="ECO:0000313" key="2">
    <source>
        <dbReference type="Proteomes" id="UP001596505"/>
    </source>
</evidence>
<sequence>MFKDFEIKPMFEDQIHERHQFSLNILGSNYSGIYHKGDIQWFNPHPKNNLSNDHLGNVESKIHELLFDYLKQ</sequence>
<gene>
    <name evidence="1" type="ORF">ACFQRG_13600</name>
</gene>
<dbReference type="InterPro" id="IPR017263">
    <property type="entry name" value="UCP037692"/>
</dbReference>
<dbReference type="Pfam" id="PF17277">
    <property type="entry name" value="DUF5342"/>
    <property type="match status" value="1"/>
</dbReference>
<keyword evidence="2" id="KW-1185">Reference proteome</keyword>
<dbReference type="Proteomes" id="UP001596505">
    <property type="component" value="Unassembled WGS sequence"/>
</dbReference>
<name>A0ABW2Q3D9_9BACL</name>
<protein>
    <submittedName>
        <fullName evidence="1">DUF5342 family protein</fullName>
    </submittedName>
</protein>
<organism evidence="1 2">
    <name type="scientific">Scopulibacillus cellulosilyticus</name>
    <dbReference type="NCBI Taxonomy" id="2665665"/>
    <lineage>
        <taxon>Bacteria</taxon>
        <taxon>Bacillati</taxon>
        <taxon>Bacillota</taxon>
        <taxon>Bacilli</taxon>
        <taxon>Bacillales</taxon>
        <taxon>Sporolactobacillaceae</taxon>
        <taxon>Scopulibacillus</taxon>
    </lineage>
</organism>
<accession>A0ABW2Q3D9</accession>
<reference evidence="2" key="1">
    <citation type="journal article" date="2019" name="Int. J. Syst. Evol. Microbiol.">
        <title>The Global Catalogue of Microorganisms (GCM) 10K type strain sequencing project: providing services to taxonomists for standard genome sequencing and annotation.</title>
        <authorList>
            <consortium name="The Broad Institute Genomics Platform"/>
            <consortium name="The Broad Institute Genome Sequencing Center for Infectious Disease"/>
            <person name="Wu L."/>
            <person name="Ma J."/>
        </authorList>
    </citation>
    <scope>NUCLEOTIDE SEQUENCE [LARGE SCALE GENOMIC DNA]</scope>
    <source>
        <strain evidence="2">CGMCC 1.16305</strain>
    </source>
</reference>
<evidence type="ECO:0000313" key="1">
    <source>
        <dbReference type="EMBL" id="MFC7393991.1"/>
    </source>
</evidence>